<organism evidence="7 8">
    <name type="scientific">Ureibacillus endophyticus</name>
    <dbReference type="NCBI Taxonomy" id="1978490"/>
    <lineage>
        <taxon>Bacteria</taxon>
        <taxon>Bacillati</taxon>
        <taxon>Bacillota</taxon>
        <taxon>Bacilli</taxon>
        <taxon>Bacillales</taxon>
        <taxon>Caryophanaceae</taxon>
        <taxon>Ureibacillus</taxon>
    </lineage>
</organism>
<dbReference type="PANTHER" id="PTHR33258">
    <property type="entry name" value="TRANSPOSASE INSL FOR INSERTION SEQUENCE ELEMENT IS186A-RELATED"/>
    <property type="match status" value="1"/>
</dbReference>
<dbReference type="Pfam" id="PF01609">
    <property type="entry name" value="DDE_Tnp_1"/>
    <property type="match status" value="1"/>
</dbReference>
<proteinExistence type="inferred from homology"/>
<keyword evidence="8" id="KW-1185">Reference proteome</keyword>
<comment type="caution">
    <text evidence="7">The sequence shown here is derived from an EMBL/GenBank/DDBJ whole genome shotgun (WGS) entry which is preliminary data.</text>
</comment>
<evidence type="ECO:0000313" key="8">
    <source>
        <dbReference type="Proteomes" id="UP000272238"/>
    </source>
</evidence>
<dbReference type="Pfam" id="PF14294">
    <property type="entry name" value="DUF4372"/>
    <property type="match status" value="1"/>
</dbReference>
<dbReference type="InterPro" id="IPR047952">
    <property type="entry name" value="Transpos_IS4"/>
</dbReference>
<evidence type="ECO:0000313" key="7">
    <source>
        <dbReference type="EMBL" id="RKQ11478.1"/>
    </source>
</evidence>
<dbReference type="GO" id="GO:0004803">
    <property type="term" value="F:transposase activity"/>
    <property type="evidence" value="ECO:0007669"/>
    <property type="project" value="InterPro"/>
</dbReference>
<keyword evidence="3" id="KW-0238">DNA-binding</keyword>
<name>A0A494YR63_9BACL</name>
<dbReference type="EMBL" id="RBZN01000116">
    <property type="protein sequence ID" value="RKQ11478.1"/>
    <property type="molecule type" value="Genomic_DNA"/>
</dbReference>
<keyword evidence="4" id="KW-0233">DNA recombination</keyword>
<accession>A0A494YR63</accession>
<dbReference type="InterPro" id="IPR025399">
    <property type="entry name" value="DUF4372"/>
</dbReference>
<dbReference type="Proteomes" id="UP000272238">
    <property type="component" value="Unassembled WGS sequence"/>
</dbReference>
<dbReference type="GO" id="GO:0003677">
    <property type="term" value="F:DNA binding"/>
    <property type="evidence" value="ECO:0007669"/>
    <property type="project" value="UniProtKB-KW"/>
</dbReference>
<dbReference type="RefSeq" id="WP_121216061.1">
    <property type="nucleotide sequence ID" value="NZ_RBZN01000116.1"/>
</dbReference>
<dbReference type="OrthoDB" id="368860at2"/>
<feature type="domain" description="DUF4372" evidence="6">
    <location>
        <begin position="6"/>
        <end position="64"/>
    </location>
</feature>
<evidence type="ECO:0000256" key="1">
    <source>
        <dbReference type="ARBA" id="ARBA00010075"/>
    </source>
</evidence>
<comment type="similarity">
    <text evidence="1">Belongs to the transposase 11 family.</text>
</comment>
<evidence type="ECO:0000256" key="4">
    <source>
        <dbReference type="ARBA" id="ARBA00023172"/>
    </source>
</evidence>
<dbReference type="InterPro" id="IPR012337">
    <property type="entry name" value="RNaseH-like_sf"/>
</dbReference>
<protein>
    <submittedName>
        <fullName evidence="7">IS4 family transposase</fullName>
    </submittedName>
</protein>
<dbReference type="NCBIfam" id="NF033592">
    <property type="entry name" value="transpos_IS4_1"/>
    <property type="match status" value="1"/>
</dbReference>
<keyword evidence="2" id="KW-0815">Transposition</keyword>
<evidence type="ECO:0000256" key="3">
    <source>
        <dbReference type="ARBA" id="ARBA00023125"/>
    </source>
</evidence>
<gene>
    <name evidence="7" type="ORF">D8M03_17550</name>
</gene>
<feature type="domain" description="Transposase IS4-like" evidence="5">
    <location>
        <begin position="122"/>
        <end position="331"/>
    </location>
</feature>
<dbReference type="PANTHER" id="PTHR33258:SF1">
    <property type="entry name" value="TRANSPOSASE INSL FOR INSERTION SEQUENCE ELEMENT IS186A-RELATED"/>
    <property type="match status" value="1"/>
</dbReference>
<sequence length="374" mass="44259">MDKFTRITSFEQWFSPINLTLFEEQVKIHQLNYYTKKLYMASFMKLLLYAQLHETESLRALSDAVFSDDLQRTIGFESISFSQLGRRINTIPTEFFQTLFLDLVSQIHQKTDFQKQRKTTTPLKIIDSSTLPLNLTNHKWAEFRKTKSGVKLHLRLVFMEKGLSYPDQTVLTNAIEHDRGQLEVFIDDKECLYVFDRGYLDYKRFDRMTDDGYFFVTRLRKNAVVRVLETFSLPEDSKVLSDEMVVIGTTQNRSENVFRRLEILDTKGSELTLLTNRFDLDADEIAEIYKSRWAIELFFKWMKQHLNIKKFYGHSEQAVHNQVYIAVIVFCLNVLAQMNTNSDRSYLEISRYLKAALWKSAHIWLRKIERKNVP</sequence>
<dbReference type="GO" id="GO:0006313">
    <property type="term" value="P:DNA transposition"/>
    <property type="evidence" value="ECO:0007669"/>
    <property type="project" value="InterPro"/>
</dbReference>
<dbReference type="Gene3D" id="3.90.350.10">
    <property type="entry name" value="Transposase Inhibitor Protein From Tn5, Chain A, domain 1"/>
    <property type="match status" value="1"/>
</dbReference>
<evidence type="ECO:0000259" key="6">
    <source>
        <dbReference type="Pfam" id="PF14294"/>
    </source>
</evidence>
<dbReference type="SUPFAM" id="SSF53098">
    <property type="entry name" value="Ribonuclease H-like"/>
    <property type="match status" value="1"/>
</dbReference>
<dbReference type="AlphaFoldDB" id="A0A494YR63"/>
<evidence type="ECO:0000259" key="5">
    <source>
        <dbReference type="Pfam" id="PF01609"/>
    </source>
</evidence>
<reference evidence="7 8" key="1">
    <citation type="journal article" date="2016" name="Antonie Van Leeuwenhoek">
        <title>Lysinibacillus endophyticus sp. nov., an indole-3-acetic acid producing endophytic bacterium isolated from corn root (Zea mays cv. Xinken-5).</title>
        <authorList>
            <person name="Yu J."/>
            <person name="Guan X."/>
            <person name="Liu C."/>
            <person name="Xiang W."/>
            <person name="Yu Z."/>
            <person name="Liu X."/>
            <person name="Wang G."/>
        </authorList>
    </citation>
    <scope>NUCLEOTIDE SEQUENCE [LARGE SCALE GENOMIC DNA]</scope>
    <source>
        <strain evidence="7 8">DSM 100506</strain>
    </source>
</reference>
<dbReference type="InterPro" id="IPR002559">
    <property type="entry name" value="Transposase_11"/>
</dbReference>
<evidence type="ECO:0000256" key="2">
    <source>
        <dbReference type="ARBA" id="ARBA00022578"/>
    </source>
</evidence>